<dbReference type="InterPro" id="IPR058792">
    <property type="entry name" value="Beta-barrel_RND_2"/>
</dbReference>
<dbReference type="Proteomes" id="UP000190166">
    <property type="component" value="Unassembled WGS sequence"/>
</dbReference>
<gene>
    <name evidence="6" type="ORF">SAMN05660461_5123</name>
</gene>
<keyword evidence="7" id="KW-1185">Reference proteome</keyword>
<evidence type="ECO:0000259" key="3">
    <source>
        <dbReference type="Pfam" id="PF25954"/>
    </source>
</evidence>
<dbReference type="PROSITE" id="PS51257">
    <property type="entry name" value="PROKAR_LIPOPROTEIN"/>
    <property type="match status" value="1"/>
</dbReference>
<dbReference type="NCBIfam" id="TIGR01730">
    <property type="entry name" value="RND_mfp"/>
    <property type="match status" value="1"/>
</dbReference>
<dbReference type="RefSeq" id="WP_079472382.1">
    <property type="nucleotide sequence ID" value="NZ_FUZZ01000004.1"/>
</dbReference>
<evidence type="ECO:0000256" key="2">
    <source>
        <dbReference type="SAM" id="SignalP"/>
    </source>
</evidence>
<evidence type="ECO:0000313" key="6">
    <source>
        <dbReference type="EMBL" id="SKD09240.1"/>
    </source>
</evidence>
<dbReference type="STRING" id="393003.SAMN05660461_5123"/>
<feature type="chain" id="PRO_5012323749" evidence="2">
    <location>
        <begin position="22"/>
        <end position="342"/>
    </location>
</feature>
<feature type="signal peptide" evidence="2">
    <location>
        <begin position="1"/>
        <end position="21"/>
    </location>
</feature>
<dbReference type="PANTHER" id="PTHR30469:SF15">
    <property type="entry name" value="HLYD FAMILY OF SECRETION PROTEINS"/>
    <property type="match status" value="1"/>
</dbReference>
<keyword evidence="2" id="KW-0732">Signal</keyword>
<dbReference type="InterPro" id="IPR058637">
    <property type="entry name" value="YknX-like_C"/>
</dbReference>
<feature type="domain" description="CusB-like beta-barrel" evidence="3">
    <location>
        <begin position="191"/>
        <end position="265"/>
    </location>
</feature>
<accession>A0A1T5P911</accession>
<comment type="similarity">
    <text evidence="1">Belongs to the membrane fusion protein (MFP) (TC 8.A.1) family.</text>
</comment>
<reference evidence="7" key="1">
    <citation type="submission" date="2017-02" db="EMBL/GenBank/DDBJ databases">
        <authorList>
            <person name="Varghese N."/>
            <person name="Submissions S."/>
        </authorList>
    </citation>
    <scope>NUCLEOTIDE SEQUENCE [LARGE SCALE GENOMIC DNA]</scope>
    <source>
        <strain evidence="7">DSM 18108</strain>
    </source>
</reference>
<dbReference type="Gene3D" id="2.40.30.170">
    <property type="match status" value="1"/>
</dbReference>
<dbReference type="GO" id="GO:0015562">
    <property type="term" value="F:efflux transmembrane transporter activity"/>
    <property type="evidence" value="ECO:0007669"/>
    <property type="project" value="TreeGrafter"/>
</dbReference>
<dbReference type="InterPro" id="IPR006143">
    <property type="entry name" value="RND_pump_MFP"/>
</dbReference>
<evidence type="ECO:0000259" key="4">
    <source>
        <dbReference type="Pfam" id="PF25973"/>
    </source>
</evidence>
<evidence type="ECO:0000259" key="5">
    <source>
        <dbReference type="Pfam" id="PF25989"/>
    </source>
</evidence>
<dbReference type="PANTHER" id="PTHR30469">
    <property type="entry name" value="MULTIDRUG RESISTANCE PROTEIN MDTA"/>
    <property type="match status" value="1"/>
</dbReference>
<organism evidence="6 7">
    <name type="scientific">Chitinophaga ginsengisegetis</name>
    <dbReference type="NCBI Taxonomy" id="393003"/>
    <lineage>
        <taxon>Bacteria</taxon>
        <taxon>Pseudomonadati</taxon>
        <taxon>Bacteroidota</taxon>
        <taxon>Chitinophagia</taxon>
        <taxon>Chitinophagales</taxon>
        <taxon>Chitinophagaceae</taxon>
        <taxon>Chitinophaga</taxon>
    </lineage>
</organism>
<name>A0A1T5P911_9BACT</name>
<dbReference type="Gene3D" id="2.40.50.100">
    <property type="match status" value="1"/>
</dbReference>
<proteinExistence type="inferred from homology"/>
<dbReference type="Gene3D" id="2.40.420.20">
    <property type="match status" value="1"/>
</dbReference>
<dbReference type="Pfam" id="PF25973">
    <property type="entry name" value="BSH_CzcB"/>
    <property type="match status" value="1"/>
</dbReference>
<dbReference type="GO" id="GO:1990281">
    <property type="term" value="C:efflux pump complex"/>
    <property type="evidence" value="ECO:0007669"/>
    <property type="project" value="TreeGrafter"/>
</dbReference>
<evidence type="ECO:0000313" key="7">
    <source>
        <dbReference type="Proteomes" id="UP000190166"/>
    </source>
</evidence>
<dbReference type="Pfam" id="PF25954">
    <property type="entry name" value="Beta-barrel_RND_2"/>
    <property type="match status" value="1"/>
</dbReference>
<dbReference type="Gene3D" id="1.10.287.470">
    <property type="entry name" value="Helix hairpin bin"/>
    <property type="match status" value="1"/>
</dbReference>
<feature type="domain" description="YknX-like C-terminal permuted SH3-like" evidence="5">
    <location>
        <begin position="271"/>
        <end position="340"/>
    </location>
</feature>
<protein>
    <submittedName>
        <fullName evidence="6">RND family efflux transporter, MFP subunit</fullName>
    </submittedName>
</protein>
<dbReference type="InterPro" id="IPR058647">
    <property type="entry name" value="BSH_CzcB-like"/>
</dbReference>
<sequence>MSTTFKPVSFFIMAAALTACGSNEIKQPQQSPVKVNVFKVQKSDIARELVYSGTIEPDNTAEIGFAVPGVVNNIAVEEGQLVKQGQLLASLDATEYSNSLAIANASLDQAEDLYGRLNALYEKGSLPAKDYIDIKTKLAQAKANKLISAKHIADSRLYAPITGIITARKIERGSAAAPGVPAFTIIKTDMVYAKVTVPESEVGALKQGAGAMVFIPTLNDSTAGKITIINPQADATSRTYSVKIKLNNQHGQLLPGMLATIKMNTGSTVNALTIPATAVVRDADDITYVFITNAQNKAVRKRITVGALTGKNEVVVTTGLNGGEQVVTAGHSNLKDGTAISL</sequence>
<dbReference type="AlphaFoldDB" id="A0A1T5P911"/>
<dbReference type="SUPFAM" id="SSF111369">
    <property type="entry name" value="HlyD-like secretion proteins"/>
    <property type="match status" value="1"/>
</dbReference>
<feature type="domain" description="CzcB-like barrel-sandwich hybrid" evidence="4">
    <location>
        <begin position="60"/>
        <end position="185"/>
    </location>
</feature>
<dbReference type="Pfam" id="PF25989">
    <property type="entry name" value="YknX_C"/>
    <property type="match status" value="1"/>
</dbReference>
<evidence type="ECO:0000256" key="1">
    <source>
        <dbReference type="ARBA" id="ARBA00009477"/>
    </source>
</evidence>
<dbReference type="EMBL" id="FUZZ01000004">
    <property type="protein sequence ID" value="SKD09240.1"/>
    <property type="molecule type" value="Genomic_DNA"/>
</dbReference>